<evidence type="ECO:0000313" key="6">
    <source>
        <dbReference type="EMBL" id="CAB5061775.1"/>
    </source>
</evidence>
<dbReference type="SUPFAM" id="SSF52821">
    <property type="entry name" value="Rhodanese/Cell cycle control phosphatase"/>
    <property type="match status" value="1"/>
</dbReference>
<proteinExistence type="predicted"/>
<dbReference type="InterPro" id="IPR001763">
    <property type="entry name" value="Rhodanese-like_dom"/>
</dbReference>
<name>A0A6J7DGD1_9ZZZZ</name>
<dbReference type="Gene3D" id="3.40.250.10">
    <property type="entry name" value="Rhodanese-like domain"/>
    <property type="match status" value="1"/>
</dbReference>
<organism evidence="4">
    <name type="scientific">freshwater metagenome</name>
    <dbReference type="NCBI Taxonomy" id="449393"/>
    <lineage>
        <taxon>unclassified sequences</taxon>
        <taxon>metagenomes</taxon>
        <taxon>ecological metagenomes</taxon>
    </lineage>
</organism>
<gene>
    <name evidence="2" type="ORF">UFOPK2289_00641</name>
    <name evidence="3" type="ORF">UFOPK2822_00706</name>
    <name evidence="4" type="ORF">UFOPK3346_00851</name>
    <name evidence="5" type="ORF">UFOPK3670_01095</name>
    <name evidence="6" type="ORF">UFOPK4308_01141</name>
</gene>
<dbReference type="PANTHER" id="PTHR43031:SF1">
    <property type="entry name" value="PYRIDINE NUCLEOTIDE-DISULPHIDE OXIDOREDUCTASE"/>
    <property type="match status" value="1"/>
</dbReference>
<evidence type="ECO:0000259" key="1">
    <source>
        <dbReference type="PROSITE" id="PS50206"/>
    </source>
</evidence>
<dbReference type="SMART" id="SM00450">
    <property type="entry name" value="RHOD"/>
    <property type="match status" value="1"/>
</dbReference>
<evidence type="ECO:0000313" key="2">
    <source>
        <dbReference type="EMBL" id="CAB4662760.1"/>
    </source>
</evidence>
<dbReference type="PROSITE" id="PS50206">
    <property type="entry name" value="RHODANESE_3"/>
    <property type="match status" value="1"/>
</dbReference>
<dbReference type="EMBL" id="CAEZZC010000008">
    <property type="protein sequence ID" value="CAB4749239.1"/>
    <property type="molecule type" value="Genomic_DNA"/>
</dbReference>
<dbReference type="EMBL" id="CAFBQL010000008">
    <property type="protein sequence ID" value="CAB5061775.1"/>
    <property type="molecule type" value="Genomic_DNA"/>
</dbReference>
<dbReference type="Pfam" id="PF00581">
    <property type="entry name" value="Rhodanese"/>
    <property type="match status" value="1"/>
</dbReference>
<evidence type="ECO:0000313" key="3">
    <source>
        <dbReference type="EMBL" id="CAB4749239.1"/>
    </source>
</evidence>
<dbReference type="AlphaFoldDB" id="A0A6J7DGD1"/>
<protein>
    <submittedName>
        <fullName evidence="4">Unannotated protein</fullName>
    </submittedName>
</protein>
<accession>A0A6J7DGD1</accession>
<reference evidence="4" key="1">
    <citation type="submission" date="2020-05" db="EMBL/GenBank/DDBJ databases">
        <authorList>
            <person name="Chiriac C."/>
            <person name="Salcher M."/>
            <person name="Ghai R."/>
            <person name="Kavagutti S V."/>
        </authorList>
    </citation>
    <scope>NUCLEOTIDE SEQUENCE</scope>
</reference>
<dbReference type="PANTHER" id="PTHR43031">
    <property type="entry name" value="FAD-DEPENDENT OXIDOREDUCTASE"/>
    <property type="match status" value="1"/>
</dbReference>
<sequence>MKKLALAIVAALTLTACSSTGGAVTTMNSSEFSAKAKEPGVVVLDVRTREEFISGHIEGAINIDVESTTFANEIAKLDKSQSYAVYCRSGRRSLVAVDQMESTGFKSIANLKNGIVDWVANGYPVVMN</sequence>
<dbReference type="EMBL" id="CAFBMV010000008">
    <property type="protein sequence ID" value="CAB4928077.1"/>
    <property type="molecule type" value="Genomic_DNA"/>
</dbReference>
<dbReference type="EMBL" id="CAFBLE010000006">
    <property type="protein sequence ID" value="CAB4867935.1"/>
    <property type="molecule type" value="Genomic_DNA"/>
</dbReference>
<dbReference type="PROSITE" id="PS51257">
    <property type="entry name" value="PROKAR_LIPOPROTEIN"/>
    <property type="match status" value="1"/>
</dbReference>
<evidence type="ECO:0000313" key="5">
    <source>
        <dbReference type="EMBL" id="CAB4928077.1"/>
    </source>
</evidence>
<dbReference type="CDD" id="cd00158">
    <property type="entry name" value="RHOD"/>
    <property type="match status" value="1"/>
</dbReference>
<evidence type="ECO:0000313" key="4">
    <source>
        <dbReference type="EMBL" id="CAB4867935.1"/>
    </source>
</evidence>
<feature type="domain" description="Rhodanese" evidence="1">
    <location>
        <begin position="37"/>
        <end position="127"/>
    </location>
</feature>
<dbReference type="InterPro" id="IPR050229">
    <property type="entry name" value="GlpE_sulfurtransferase"/>
</dbReference>
<dbReference type="InterPro" id="IPR036873">
    <property type="entry name" value="Rhodanese-like_dom_sf"/>
</dbReference>
<dbReference type="EMBL" id="CAEZWT010000013">
    <property type="protein sequence ID" value="CAB4662760.1"/>
    <property type="molecule type" value="Genomic_DNA"/>
</dbReference>